<dbReference type="PANTHER" id="PTHR10815">
    <property type="entry name" value="METHYLATED-DNA--PROTEIN-CYSTEINE METHYLTRANSFERASE"/>
    <property type="match status" value="1"/>
</dbReference>
<accession>A0A418WF63</accession>
<dbReference type="GO" id="GO:0008270">
    <property type="term" value="F:zinc ion binding"/>
    <property type="evidence" value="ECO:0007669"/>
    <property type="project" value="InterPro"/>
</dbReference>
<keyword evidence="13" id="KW-0234">DNA repair</keyword>
<dbReference type="InterPro" id="IPR016221">
    <property type="entry name" value="Bifunct_regulatory_prot_Ada"/>
</dbReference>
<dbReference type="Pfam" id="PF12833">
    <property type="entry name" value="HTH_18"/>
    <property type="match status" value="1"/>
</dbReference>
<evidence type="ECO:0000256" key="5">
    <source>
        <dbReference type="ARBA" id="ARBA00022679"/>
    </source>
</evidence>
<feature type="binding site" evidence="16">
    <location>
        <position position="37"/>
    </location>
    <ligand>
        <name>Zn(2+)</name>
        <dbReference type="ChEBI" id="CHEBI:29105"/>
    </ligand>
</feature>
<dbReference type="Pfam" id="PF01035">
    <property type="entry name" value="DNA_binding_1"/>
    <property type="match status" value="1"/>
</dbReference>
<dbReference type="InterPro" id="IPR018062">
    <property type="entry name" value="HTH_AraC-typ_CS"/>
</dbReference>
<gene>
    <name evidence="18" type="ORF">D3874_17455</name>
</gene>
<keyword evidence="4 18" id="KW-0489">Methyltransferase</keyword>
<feature type="domain" description="HTH araC/xylS-type" evidence="17">
    <location>
        <begin position="85"/>
        <end position="185"/>
    </location>
</feature>
<evidence type="ECO:0000259" key="17">
    <source>
        <dbReference type="PROSITE" id="PS01124"/>
    </source>
</evidence>
<keyword evidence="11" id="KW-0010">Activator</keyword>
<dbReference type="Gene3D" id="3.40.10.10">
    <property type="entry name" value="DNA Methylphosphotriester Repair Domain"/>
    <property type="match status" value="1"/>
</dbReference>
<name>A0A418WF63_9PROT</name>
<feature type="active site" description="Nucleophile; methyl group acceptor from either O6-methylguanine or O4-methylthymine" evidence="15">
    <location>
        <position position="321"/>
    </location>
</feature>
<dbReference type="InterPro" id="IPR035451">
    <property type="entry name" value="Ada-like_dom_sf"/>
</dbReference>
<evidence type="ECO:0000256" key="2">
    <source>
        <dbReference type="ARBA" id="ARBA00008711"/>
    </source>
</evidence>
<evidence type="ECO:0000256" key="3">
    <source>
        <dbReference type="ARBA" id="ARBA00011918"/>
    </source>
</evidence>
<organism evidence="18 19">
    <name type="scientific">Oleomonas cavernae</name>
    <dbReference type="NCBI Taxonomy" id="2320859"/>
    <lineage>
        <taxon>Bacteria</taxon>
        <taxon>Pseudomonadati</taxon>
        <taxon>Pseudomonadota</taxon>
        <taxon>Alphaproteobacteria</taxon>
        <taxon>Acetobacterales</taxon>
        <taxon>Acetobacteraceae</taxon>
        <taxon>Oleomonas</taxon>
    </lineage>
</organism>
<dbReference type="SUPFAM" id="SSF46767">
    <property type="entry name" value="Methylated DNA-protein cysteine methyltransferase, C-terminal domain"/>
    <property type="match status" value="1"/>
</dbReference>
<dbReference type="PROSITE" id="PS00041">
    <property type="entry name" value="HTH_ARAC_FAMILY_1"/>
    <property type="match status" value="1"/>
</dbReference>
<keyword evidence="12" id="KW-0804">Transcription</keyword>
<comment type="similarity">
    <text evidence="2">Belongs to the MGMT family.</text>
</comment>
<feature type="binding site" evidence="16">
    <location>
        <position position="64"/>
    </location>
    <ligand>
        <name>Zn(2+)</name>
        <dbReference type="ChEBI" id="CHEBI:29105"/>
    </ligand>
</feature>
<sequence length="353" mass="36712">MTLDADACWARLVEPALEGPDFIVGVVTTGIACRVGCPSRRPKRKNVRFFAELADALAAGFRPCKRCRPDQAQMAAAGRARKAVEKACALIEQALADGEAPPTLPGLASAVNLSPFHFQRLFKRLTGVSPRDYAAGLKQGRLVAALAQGDGVAGALYEAGFGAPSHAYKAVKSATGTTPARLKASDVEITYGVVETILGRTLVAATAQGIAALLMGDEDGPMVGDLARRFPRARIVRDDARLAPILAAVAARAATPAAGGELSLDLRGTAFEIAVWNALRDIPVGETRTYGALAAAIGKPGAARAVGRACGANPVSILVPCHRAVGADGALTGYRWGTQRKRRLLELEADATG</sequence>
<evidence type="ECO:0000256" key="1">
    <source>
        <dbReference type="ARBA" id="ARBA00001286"/>
    </source>
</evidence>
<evidence type="ECO:0000256" key="16">
    <source>
        <dbReference type="PIRSR" id="PIRSR000409-3"/>
    </source>
</evidence>
<dbReference type="EMBL" id="QYUK01000011">
    <property type="protein sequence ID" value="RJF88569.1"/>
    <property type="molecule type" value="Genomic_DNA"/>
</dbReference>
<evidence type="ECO:0000256" key="8">
    <source>
        <dbReference type="ARBA" id="ARBA00022833"/>
    </source>
</evidence>
<dbReference type="InterPro" id="IPR018060">
    <property type="entry name" value="HTH_AraC"/>
</dbReference>
<dbReference type="InterPro" id="IPR009057">
    <property type="entry name" value="Homeodomain-like_sf"/>
</dbReference>
<comment type="catalytic activity">
    <reaction evidence="14">
        <text>a 6-O-methyl-2'-deoxyguanosine in DNA + L-cysteinyl-[protein] = S-methyl-L-cysteinyl-[protein] + a 2'-deoxyguanosine in DNA</text>
        <dbReference type="Rhea" id="RHEA:24000"/>
        <dbReference type="Rhea" id="RHEA-COMP:10131"/>
        <dbReference type="Rhea" id="RHEA-COMP:10132"/>
        <dbReference type="Rhea" id="RHEA-COMP:11367"/>
        <dbReference type="Rhea" id="RHEA-COMP:11368"/>
        <dbReference type="ChEBI" id="CHEBI:29950"/>
        <dbReference type="ChEBI" id="CHEBI:82612"/>
        <dbReference type="ChEBI" id="CHEBI:85445"/>
        <dbReference type="ChEBI" id="CHEBI:85448"/>
        <dbReference type="EC" id="2.1.1.63"/>
    </reaction>
</comment>
<dbReference type="EC" id="2.1.1.63" evidence="3"/>
<dbReference type="CDD" id="cd06445">
    <property type="entry name" value="ATase"/>
    <property type="match status" value="1"/>
</dbReference>
<dbReference type="InterPro" id="IPR014048">
    <property type="entry name" value="MethylDNA_cys_MeTrfase_DNA-bd"/>
</dbReference>
<evidence type="ECO:0000256" key="4">
    <source>
        <dbReference type="ARBA" id="ARBA00022603"/>
    </source>
</evidence>
<evidence type="ECO:0000256" key="7">
    <source>
        <dbReference type="ARBA" id="ARBA00022763"/>
    </source>
</evidence>
<dbReference type="Gene3D" id="1.10.10.10">
    <property type="entry name" value="Winged helix-like DNA-binding domain superfamily/Winged helix DNA-binding domain"/>
    <property type="match status" value="1"/>
</dbReference>
<dbReference type="PIRSF" id="PIRSF000409">
    <property type="entry name" value="Ada"/>
    <property type="match status" value="1"/>
</dbReference>
<evidence type="ECO:0000313" key="18">
    <source>
        <dbReference type="EMBL" id="RJF88569.1"/>
    </source>
</evidence>
<dbReference type="FunFam" id="1.10.10.10:FF:000214">
    <property type="entry name" value="Methylated-DNA--protein-cysteine methyltransferase"/>
    <property type="match status" value="1"/>
</dbReference>
<dbReference type="GO" id="GO:0043565">
    <property type="term" value="F:sequence-specific DNA binding"/>
    <property type="evidence" value="ECO:0007669"/>
    <property type="project" value="InterPro"/>
</dbReference>
<keyword evidence="9" id="KW-0805">Transcription regulation</keyword>
<dbReference type="SUPFAM" id="SSF46689">
    <property type="entry name" value="Homeodomain-like"/>
    <property type="match status" value="1"/>
</dbReference>
<dbReference type="Pfam" id="PF02805">
    <property type="entry name" value="Ada_Zn_binding"/>
    <property type="match status" value="1"/>
</dbReference>
<dbReference type="GO" id="GO:0006281">
    <property type="term" value="P:DNA repair"/>
    <property type="evidence" value="ECO:0007669"/>
    <property type="project" value="UniProtKB-KW"/>
</dbReference>
<keyword evidence="6 16" id="KW-0479">Metal-binding</keyword>
<dbReference type="Gene3D" id="3.30.160.70">
    <property type="entry name" value="Methylated DNA-protein cysteine methyltransferase domain"/>
    <property type="match status" value="1"/>
</dbReference>
<keyword evidence="7" id="KW-0227">DNA damage</keyword>
<dbReference type="InterPro" id="IPR004026">
    <property type="entry name" value="Ada_DNA_repair_Zn-bd"/>
</dbReference>
<dbReference type="InterPro" id="IPR036388">
    <property type="entry name" value="WH-like_DNA-bd_sf"/>
</dbReference>
<dbReference type="GO" id="GO:0032259">
    <property type="term" value="P:methylation"/>
    <property type="evidence" value="ECO:0007669"/>
    <property type="project" value="UniProtKB-KW"/>
</dbReference>
<evidence type="ECO:0000256" key="14">
    <source>
        <dbReference type="ARBA" id="ARBA00049348"/>
    </source>
</evidence>
<dbReference type="PANTHER" id="PTHR10815:SF14">
    <property type="entry name" value="BIFUNCTIONAL TRANSCRIPTIONAL ACTIVATOR_DNA REPAIR ENZYME ADA"/>
    <property type="match status" value="1"/>
</dbReference>
<dbReference type="GO" id="GO:0003908">
    <property type="term" value="F:methylated-DNA-[protein]-cysteine S-methyltransferase activity"/>
    <property type="evidence" value="ECO:0007669"/>
    <property type="project" value="UniProtKB-EC"/>
</dbReference>
<keyword evidence="5 18" id="KW-0808">Transferase</keyword>
<keyword evidence="19" id="KW-1185">Reference proteome</keyword>
<dbReference type="RefSeq" id="WP_119779204.1">
    <property type="nucleotide sequence ID" value="NZ_QYUK01000011.1"/>
</dbReference>
<dbReference type="AlphaFoldDB" id="A0A418WF63"/>
<evidence type="ECO:0000256" key="11">
    <source>
        <dbReference type="ARBA" id="ARBA00023159"/>
    </source>
</evidence>
<comment type="caution">
    <text evidence="18">The sequence shown here is derived from an EMBL/GenBank/DDBJ whole genome shotgun (WGS) entry which is preliminary data.</text>
</comment>
<dbReference type="SUPFAM" id="SSF57884">
    <property type="entry name" value="Ada DNA repair protein, N-terminal domain (N-Ada 10)"/>
    <property type="match status" value="1"/>
</dbReference>
<dbReference type="SUPFAM" id="SSF53155">
    <property type="entry name" value="Methylated DNA-protein cysteine methyltransferase domain"/>
    <property type="match status" value="1"/>
</dbReference>
<dbReference type="Proteomes" id="UP000284605">
    <property type="component" value="Unassembled WGS sequence"/>
</dbReference>
<evidence type="ECO:0000256" key="13">
    <source>
        <dbReference type="ARBA" id="ARBA00023204"/>
    </source>
</evidence>
<dbReference type="SMART" id="SM00342">
    <property type="entry name" value="HTH_ARAC"/>
    <property type="match status" value="1"/>
</dbReference>
<evidence type="ECO:0000256" key="9">
    <source>
        <dbReference type="ARBA" id="ARBA00023015"/>
    </source>
</evidence>
<feature type="binding site" evidence="16">
    <location>
        <position position="33"/>
    </location>
    <ligand>
        <name>Zn(2+)</name>
        <dbReference type="ChEBI" id="CHEBI:29105"/>
    </ligand>
</feature>
<evidence type="ECO:0000256" key="12">
    <source>
        <dbReference type="ARBA" id="ARBA00023163"/>
    </source>
</evidence>
<dbReference type="Gene3D" id="1.10.10.60">
    <property type="entry name" value="Homeodomain-like"/>
    <property type="match status" value="1"/>
</dbReference>
<dbReference type="InterPro" id="IPR036631">
    <property type="entry name" value="MGMT_N_sf"/>
</dbReference>
<evidence type="ECO:0000256" key="15">
    <source>
        <dbReference type="PIRSR" id="PIRSR000409-1"/>
    </source>
</evidence>
<keyword evidence="8 16" id="KW-0862">Zinc</keyword>
<evidence type="ECO:0000256" key="10">
    <source>
        <dbReference type="ARBA" id="ARBA00023125"/>
    </source>
</evidence>
<feature type="active site" description="Nucleophile; methyl group acceptor from methylphosphotriester" evidence="15">
    <location>
        <position position="33"/>
    </location>
</feature>
<dbReference type="InterPro" id="IPR036217">
    <property type="entry name" value="MethylDNA_cys_MeTrfase_DNAb"/>
</dbReference>
<protein>
    <recommendedName>
        <fullName evidence="3">methylated-DNA--[protein]-cysteine S-methyltransferase</fullName>
        <ecNumber evidence="3">2.1.1.63</ecNumber>
    </recommendedName>
</protein>
<keyword evidence="10" id="KW-0238">DNA-binding</keyword>
<feature type="binding site" evidence="16">
    <location>
        <position position="67"/>
    </location>
    <ligand>
        <name>Zn(2+)</name>
        <dbReference type="ChEBI" id="CHEBI:29105"/>
    </ligand>
</feature>
<proteinExistence type="inferred from homology"/>
<reference evidence="18 19" key="1">
    <citation type="submission" date="2018-09" db="EMBL/GenBank/DDBJ databases">
        <authorList>
            <person name="Zhu H."/>
        </authorList>
    </citation>
    <scope>NUCLEOTIDE SEQUENCE [LARGE SCALE GENOMIC DNA]</scope>
    <source>
        <strain evidence="18 19">K1W22B-8</strain>
    </source>
</reference>
<dbReference type="PROSITE" id="PS01124">
    <property type="entry name" value="HTH_ARAC_FAMILY_2"/>
    <property type="match status" value="1"/>
</dbReference>
<dbReference type="OrthoDB" id="9802228at2"/>
<comment type="catalytic activity">
    <reaction evidence="1">
        <text>a 4-O-methyl-thymidine in DNA + L-cysteinyl-[protein] = a thymidine in DNA + S-methyl-L-cysteinyl-[protein]</text>
        <dbReference type="Rhea" id="RHEA:53428"/>
        <dbReference type="Rhea" id="RHEA-COMP:10131"/>
        <dbReference type="Rhea" id="RHEA-COMP:10132"/>
        <dbReference type="Rhea" id="RHEA-COMP:13555"/>
        <dbReference type="Rhea" id="RHEA-COMP:13556"/>
        <dbReference type="ChEBI" id="CHEBI:29950"/>
        <dbReference type="ChEBI" id="CHEBI:82612"/>
        <dbReference type="ChEBI" id="CHEBI:137386"/>
        <dbReference type="ChEBI" id="CHEBI:137387"/>
        <dbReference type="EC" id="2.1.1.63"/>
    </reaction>
</comment>
<dbReference type="GO" id="GO:0003700">
    <property type="term" value="F:DNA-binding transcription factor activity"/>
    <property type="evidence" value="ECO:0007669"/>
    <property type="project" value="InterPro"/>
</dbReference>
<evidence type="ECO:0000313" key="19">
    <source>
        <dbReference type="Proteomes" id="UP000284605"/>
    </source>
</evidence>
<comment type="cofactor">
    <cofactor evidence="16">
        <name>Zn(2+)</name>
        <dbReference type="ChEBI" id="CHEBI:29105"/>
    </cofactor>
    <text evidence="16">Binds 1 zinc ion per subunit.</text>
</comment>
<evidence type="ECO:0000256" key="6">
    <source>
        <dbReference type="ARBA" id="ARBA00022723"/>
    </source>
</evidence>
<dbReference type="NCBIfam" id="TIGR00589">
    <property type="entry name" value="ogt"/>
    <property type="match status" value="1"/>
</dbReference>